<keyword evidence="4" id="KW-0808">Transferase</keyword>
<dbReference type="InterPro" id="IPR035965">
    <property type="entry name" value="PAS-like_dom_sf"/>
</dbReference>
<dbReference type="Gene3D" id="1.10.287.130">
    <property type="match status" value="1"/>
</dbReference>
<dbReference type="Gene3D" id="3.30.450.40">
    <property type="match status" value="1"/>
</dbReference>
<dbReference type="InterPro" id="IPR003018">
    <property type="entry name" value="GAF"/>
</dbReference>
<evidence type="ECO:0000256" key="6">
    <source>
        <dbReference type="SAM" id="Coils"/>
    </source>
</evidence>
<dbReference type="Pfam" id="PF08448">
    <property type="entry name" value="PAS_4"/>
    <property type="match status" value="3"/>
</dbReference>
<dbReference type="SUPFAM" id="SSF55874">
    <property type="entry name" value="ATPase domain of HSP90 chaperone/DNA topoisomerase II/histidine kinase"/>
    <property type="match status" value="1"/>
</dbReference>
<dbReference type="PRINTS" id="PR00344">
    <property type="entry name" value="BCTRLSENSOR"/>
</dbReference>
<organism evidence="11 12">
    <name type="scientific">Floridaenema fluviatile BLCC-F154</name>
    <dbReference type="NCBI Taxonomy" id="3153640"/>
    <lineage>
        <taxon>Bacteria</taxon>
        <taxon>Bacillati</taxon>
        <taxon>Cyanobacteriota</taxon>
        <taxon>Cyanophyceae</taxon>
        <taxon>Oscillatoriophycideae</taxon>
        <taxon>Aerosakkonematales</taxon>
        <taxon>Aerosakkonemataceae</taxon>
        <taxon>Floridanema</taxon>
        <taxon>Floridanema fluviatile</taxon>
    </lineage>
</organism>
<dbReference type="InterPro" id="IPR029016">
    <property type="entry name" value="GAF-like_dom_sf"/>
</dbReference>
<dbReference type="SMART" id="SM00091">
    <property type="entry name" value="PAS"/>
    <property type="match status" value="3"/>
</dbReference>
<dbReference type="InterPro" id="IPR003661">
    <property type="entry name" value="HisK_dim/P_dom"/>
</dbReference>
<dbReference type="Pfam" id="PF02518">
    <property type="entry name" value="HATPase_c"/>
    <property type="match status" value="1"/>
</dbReference>
<protein>
    <recommendedName>
        <fullName evidence="2">histidine kinase</fullName>
        <ecNumber evidence="2">2.7.13.3</ecNumber>
    </recommendedName>
</protein>
<feature type="transmembrane region" description="Helical" evidence="7">
    <location>
        <begin position="130"/>
        <end position="152"/>
    </location>
</feature>
<keyword evidence="7" id="KW-0472">Membrane</keyword>
<evidence type="ECO:0000256" key="3">
    <source>
        <dbReference type="ARBA" id="ARBA00022553"/>
    </source>
</evidence>
<comment type="caution">
    <text evidence="11">The sequence shown here is derived from an EMBL/GenBank/DDBJ whole genome shotgun (WGS) entry which is preliminary data.</text>
</comment>
<keyword evidence="7" id="KW-0812">Transmembrane</keyword>
<evidence type="ECO:0000259" key="9">
    <source>
        <dbReference type="PROSITE" id="PS50112"/>
    </source>
</evidence>
<keyword evidence="3" id="KW-0597">Phosphoprotein</keyword>
<dbReference type="InterPro" id="IPR003594">
    <property type="entry name" value="HATPase_dom"/>
</dbReference>
<feature type="transmembrane region" description="Helical" evidence="7">
    <location>
        <begin position="71"/>
        <end position="92"/>
    </location>
</feature>
<feature type="transmembrane region" description="Helical" evidence="7">
    <location>
        <begin position="104"/>
        <end position="123"/>
    </location>
</feature>
<dbReference type="SMART" id="SM00086">
    <property type="entry name" value="PAC"/>
    <property type="match status" value="2"/>
</dbReference>
<dbReference type="PANTHER" id="PTHR43065:SF50">
    <property type="entry name" value="HISTIDINE KINASE"/>
    <property type="match status" value="1"/>
</dbReference>
<feature type="transmembrane region" description="Helical" evidence="7">
    <location>
        <begin position="164"/>
        <end position="183"/>
    </location>
</feature>
<dbReference type="RefSeq" id="WP_413259518.1">
    <property type="nucleotide sequence ID" value="NZ_JBHFNS010000082.1"/>
</dbReference>
<dbReference type="InterPro" id="IPR001610">
    <property type="entry name" value="PAC"/>
</dbReference>
<feature type="transmembrane region" description="Helical" evidence="7">
    <location>
        <begin position="233"/>
        <end position="257"/>
    </location>
</feature>
<dbReference type="NCBIfam" id="TIGR00229">
    <property type="entry name" value="sensory_box"/>
    <property type="match status" value="2"/>
</dbReference>
<evidence type="ECO:0000256" key="5">
    <source>
        <dbReference type="ARBA" id="ARBA00023012"/>
    </source>
</evidence>
<feature type="domain" description="Histidine kinase" evidence="8">
    <location>
        <begin position="884"/>
        <end position="1131"/>
    </location>
</feature>
<evidence type="ECO:0000259" key="10">
    <source>
        <dbReference type="PROSITE" id="PS50113"/>
    </source>
</evidence>
<dbReference type="SMART" id="SM00065">
    <property type="entry name" value="GAF"/>
    <property type="match status" value="1"/>
</dbReference>
<dbReference type="InterPro" id="IPR000014">
    <property type="entry name" value="PAS"/>
</dbReference>
<accession>A0ABV4YHN3</accession>
<feature type="domain" description="PAC" evidence="10">
    <location>
        <begin position="365"/>
        <end position="417"/>
    </location>
</feature>
<dbReference type="SUPFAM" id="SSF47384">
    <property type="entry name" value="Homodimeric domain of signal transducing histidine kinase"/>
    <property type="match status" value="1"/>
</dbReference>
<dbReference type="InterPro" id="IPR013656">
    <property type="entry name" value="PAS_4"/>
</dbReference>
<dbReference type="InterPro" id="IPR005467">
    <property type="entry name" value="His_kinase_dom"/>
</dbReference>
<keyword evidence="4" id="KW-0418">Kinase</keyword>
<dbReference type="Pfam" id="PF01590">
    <property type="entry name" value="GAF"/>
    <property type="match status" value="1"/>
</dbReference>
<feature type="transmembrane region" description="Helical" evidence="7">
    <location>
        <begin position="29"/>
        <end position="59"/>
    </location>
</feature>
<evidence type="ECO:0000313" key="12">
    <source>
        <dbReference type="Proteomes" id="UP001576776"/>
    </source>
</evidence>
<dbReference type="SMART" id="SM00387">
    <property type="entry name" value="HATPase_c"/>
    <property type="match status" value="1"/>
</dbReference>
<dbReference type="Gene3D" id="3.30.565.10">
    <property type="entry name" value="Histidine kinase-like ATPase, C-terminal domain"/>
    <property type="match status" value="1"/>
</dbReference>
<dbReference type="PROSITE" id="PS50109">
    <property type="entry name" value="HIS_KIN"/>
    <property type="match status" value="1"/>
</dbReference>
<keyword evidence="5" id="KW-0902">Two-component regulatory system</keyword>
<dbReference type="InterPro" id="IPR000700">
    <property type="entry name" value="PAS-assoc_C"/>
</dbReference>
<dbReference type="Proteomes" id="UP001576776">
    <property type="component" value="Unassembled WGS sequence"/>
</dbReference>
<keyword evidence="6" id="KW-0175">Coiled coil</keyword>
<dbReference type="Gene3D" id="3.30.450.20">
    <property type="entry name" value="PAS domain"/>
    <property type="match status" value="3"/>
</dbReference>
<feature type="coiled-coil region" evidence="6">
    <location>
        <begin position="655"/>
        <end position="682"/>
    </location>
</feature>
<dbReference type="PROSITE" id="PS50112">
    <property type="entry name" value="PAS"/>
    <property type="match status" value="1"/>
</dbReference>
<reference evidence="11 12" key="1">
    <citation type="submission" date="2024-09" db="EMBL/GenBank/DDBJ databases">
        <title>Floridaenema gen nov. (Aerosakkonemataceae, Aerosakkonematales ord. nov., Cyanobacteria) from benthic tropical and subtropical fresh waters, with the description of four new species.</title>
        <authorList>
            <person name="Moretto J.A."/>
            <person name="Berthold D.E."/>
            <person name="Lefler F.W."/>
            <person name="Huang I.-S."/>
            <person name="Laughinghouse H. IV."/>
        </authorList>
    </citation>
    <scope>NUCLEOTIDE SEQUENCE [LARGE SCALE GENOMIC DNA]</scope>
    <source>
        <strain evidence="11 12">BLCC-F154</strain>
    </source>
</reference>
<keyword evidence="7" id="KW-1133">Transmembrane helix</keyword>
<feature type="domain" description="PAS" evidence="9">
    <location>
        <begin position="418"/>
        <end position="492"/>
    </location>
</feature>
<dbReference type="SUPFAM" id="SSF55781">
    <property type="entry name" value="GAF domain-like"/>
    <property type="match status" value="1"/>
</dbReference>
<feature type="domain" description="PAC" evidence="10">
    <location>
        <begin position="493"/>
        <end position="546"/>
    </location>
</feature>
<sequence>MKYSVAQKDIGKIPKFIKLLKGLSKLTCVISIVIGCYLCVSWMIIPGLGLIIPGLTLWLWHQKNIKGRLAIFNLVCLLLLIFLEMLETFPLFIQVNFGKMPGDLATNTGIAVISLSLALFLLVKNFYSAAQFFSVLAFLLALIGFLGDVYQIKNFYGFGSYTTMFLPTSMAIILLSLGILFASPQQGWMRTLTSENAGGIMARRMSPIAIAIPLIVGWLILIGYRTNTYSPEIAITLLSVLNIIFFNWVVWCTARFLSRVDSQRKQVQKALQENEIKFRAIFDQSFQFVALLKPNGTLIEVNQAALDFGELALNDVINKPFWQTKWWVDEDRLITRLSLTNYENLSPAQQQLKTAINQASQGELVRYEVDVWDANNQLVTVDFSLKPLRDRTGEIILLIAEGRDISDRKQVEIALREREQFLASIYDGVNYIICVVDVKEDGEITYAGWNPATEKITGISSQTSFGKTPEELFPPHLSREFRQGFNQCLAAKASISYESHTIVDNEEAWLMATLNPLKDPAGKIYRIIATSTYITERKKAEEALRESEKLVRLFVEHTPAAIAMFDQNMNYLMTSRSWLIDYHLENQDIIGKSHYEVFPNIPDRWREIHHRCLKGAVEKCEEDQIIHIDGTIDWIYWQIHPWHNDDNEIGGIIIFSELITDRKEAEIALQKSEAQFRKLAQQEALVNHIANQIRNSLDIDCILGTTVHELRNLLQIDRAAFGWYHYDSNPQTWECIKEAKNELLPSILGLYKATVLGPLKDKILNQETFQVNEVKTYSDPILREFLLELRYSSILILPIQTQSGKFGAFSLGHTNSKRPFTDSEVELIEAVGVQLAIALNQAELYSQSQERTQQLEITLQELQQTQTQLIQSEKMSSLGQMVAGVAHEINNPISFIYGNIQPATEYIRDLLKLLELYQIHYPYPAQQIQIEAEAIDLEFLIEDLPKVLTSMRVGATRIRDIVQSLRVFSRLDEADMKVVDIHEGIDSTIMILEHRLKPKPHFSGISVVKEYQKLPLVECYPGQLNQVFMNILANAIDALETQPEPRNITINTQAKNQLVMIKIADNGAGMPQEVKSKIFDPFFTTKAVGKGTGLGLSISHSIIVEKHNGNLECNSQLSQGTEFIIEIPIRQK</sequence>
<feature type="domain" description="PAC" evidence="10">
    <location>
        <begin position="619"/>
        <end position="671"/>
    </location>
</feature>
<name>A0ABV4YHN3_9CYAN</name>
<proteinExistence type="predicted"/>
<dbReference type="PANTHER" id="PTHR43065">
    <property type="entry name" value="SENSOR HISTIDINE KINASE"/>
    <property type="match status" value="1"/>
</dbReference>
<keyword evidence="12" id="KW-1185">Reference proteome</keyword>
<evidence type="ECO:0000256" key="2">
    <source>
        <dbReference type="ARBA" id="ARBA00012438"/>
    </source>
</evidence>
<feature type="transmembrane region" description="Helical" evidence="7">
    <location>
        <begin position="204"/>
        <end position="221"/>
    </location>
</feature>
<dbReference type="InterPro" id="IPR004358">
    <property type="entry name" value="Sig_transdc_His_kin-like_C"/>
</dbReference>
<dbReference type="EC" id="2.7.13.3" evidence="2"/>
<dbReference type="SUPFAM" id="SSF55785">
    <property type="entry name" value="PYP-like sensor domain (PAS domain)"/>
    <property type="match status" value="3"/>
</dbReference>
<evidence type="ECO:0000259" key="8">
    <source>
        <dbReference type="PROSITE" id="PS50109"/>
    </source>
</evidence>
<evidence type="ECO:0000256" key="7">
    <source>
        <dbReference type="SAM" id="Phobius"/>
    </source>
</evidence>
<dbReference type="InterPro" id="IPR036097">
    <property type="entry name" value="HisK_dim/P_sf"/>
</dbReference>
<dbReference type="CDD" id="cd00082">
    <property type="entry name" value="HisKA"/>
    <property type="match status" value="1"/>
</dbReference>
<evidence type="ECO:0000256" key="1">
    <source>
        <dbReference type="ARBA" id="ARBA00000085"/>
    </source>
</evidence>
<comment type="catalytic activity">
    <reaction evidence="1">
        <text>ATP + protein L-histidine = ADP + protein N-phospho-L-histidine.</text>
        <dbReference type="EC" id="2.7.13.3"/>
    </reaction>
</comment>
<evidence type="ECO:0000256" key="4">
    <source>
        <dbReference type="ARBA" id="ARBA00022777"/>
    </source>
</evidence>
<gene>
    <name evidence="11" type="ORF">ACE1B6_22525</name>
</gene>
<dbReference type="InterPro" id="IPR036890">
    <property type="entry name" value="HATPase_C_sf"/>
</dbReference>
<evidence type="ECO:0000313" key="11">
    <source>
        <dbReference type="EMBL" id="MFB2938033.1"/>
    </source>
</evidence>
<dbReference type="EMBL" id="JBHFNS010000082">
    <property type="protein sequence ID" value="MFB2938033.1"/>
    <property type="molecule type" value="Genomic_DNA"/>
</dbReference>
<dbReference type="PROSITE" id="PS50113">
    <property type="entry name" value="PAC"/>
    <property type="match status" value="3"/>
</dbReference>
<dbReference type="CDD" id="cd00130">
    <property type="entry name" value="PAS"/>
    <property type="match status" value="2"/>
</dbReference>